<sequence>MKQFLVLLALASAVVAVPSIQLENSNTILQQFETEEQLRDFIGDIINSTLNGAIAKMADPLPIADIHMDQNTEALSGTIDLKDITVSGVHKIVSTAVSTNLITQQLNISVKIPDLTLNFGADVNVVVMELVPLYGSGKQNINIGDVELSVNAVADLSKIPKISVSKVDVVLVVGSVTFNLNGLLDNPEFTALVNTLLNDNVAKFIDEHGAFLTPIIDEVVKDLINSLFA</sequence>
<dbReference type="GO" id="GO:0005615">
    <property type="term" value="C:extracellular space"/>
    <property type="evidence" value="ECO:0007669"/>
    <property type="project" value="TreeGrafter"/>
</dbReference>
<keyword evidence="3" id="KW-1185">Reference proteome</keyword>
<organism evidence="2 3">
    <name type="scientific">Diabrotica balteata</name>
    <name type="common">Banded cucumber beetle</name>
    <dbReference type="NCBI Taxonomy" id="107213"/>
    <lineage>
        <taxon>Eukaryota</taxon>
        <taxon>Metazoa</taxon>
        <taxon>Ecdysozoa</taxon>
        <taxon>Arthropoda</taxon>
        <taxon>Hexapoda</taxon>
        <taxon>Insecta</taxon>
        <taxon>Pterygota</taxon>
        <taxon>Neoptera</taxon>
        <taxon>Endopterygota</taxon>
        <taxon>Coleoptera</taxon>
        <taxon>Polyphaga</taxon>
        <taxon>Cucujiformia</taxon>
        <taxon>Chrysomeloidea</taxon>
        <taxon>Chrysomelidae</taxon>
        <taxon>Galerucinae</taxon>
        <taxon>Diabroticina</taxon>
        <taxon>Diabroticites</taxon>
        <taxon>Diabrotica</taxon>
    </lineage>
</organism>
<dbReference type="InterPro" id="IPR038606">
    <property type="entry name" value="To_sf"/>
</dbReference>
<proteinExistence type="predicted"/>
<dbReference type="PANTHER" id="PTHR11008:SF29">
    <property type="entry name" value="IP17226P"/>
    <property type="match status" value="1"/>
</dbReference>
<feature type="signal peptide" evidence="1">
    <location>
        <begin position="1"/>
        <end position="16"/>
    </location>
</feature>
<dbReference type="Gene3D" id="3.15.10.30">
    <property type="entry name" value="Haemolymph juvenile hormone binding protein"/>
    <property type="match status" value="1"/>
</dbReference>
<dbReference type="AlphaFoldDB" id="A0A9N9SMN0"/>
<dbReference type="SMART" id="SM00700">
    <property type="entry name" value="JHBP"/>
    <property type="match status" value="1"/>
</dbReference>
<dbReference type="InterPro" id="IPR010562">
    <property type="entry name" value="Haemolymph_juvenile_hormone-bd"/>
</dbReference>
<protein>
    <submittedName>
        <fullName evidence="2">Uncharacterized protein</fullName>
    </submittedName>
</protein>
<dbReference type="EMBL" id="OU898276">
    <property type="protein sequence ID" value="CAG9827814.1"/>
    <property type="molecule type" value="Genomic_DNA"/>
</dbReference>
<gene>
    <name evidence="2" type="ORF">DIABBA_LOCUS1786</name>
</gene>
<dbReference type="Pfam" id="PF06585">
    <property type="entry name" value="JHBP"/>
    <property type="match status" value="1"/>
</dbReference>
<reference evidence="2" key="1">
    <citation type="submission" date="2022-01" db="EMBL/GenBank/DDBJ databases">
        <authorList>
            <person name="King R."/>
        </authorList>
    </citation>
    <scope>NUCLEOTIDE SEQUENCE</scope>
</reference>
<dbReference type="OrthoDB" id="6747947at2759"/>
<accession>A0A9N9SMN0</accession>
<dbReference type="PANTHER" id="PTHR11008">
    <property type="entry name" value="PROTEIN TAKEOUT-LIKE PROTEIN"/>
    <property type="match status" value="1"/>
</dbReference>
<evidence type="ECO:0000256" key="1">
    <source>
        <dbReference type="SAM" id="SignalP"/>
    </source>
</evidence>
<name>A0A9N9SMN0_DIABA</name>
<keyword evidence="1" id="KW-0732">Signal</keyword>
<evidence type="ECO:0000313" key="2">
    <source>
        <dbReference type="EMBL" id="CAG9827814.1"/>
    </source>
</evidence>
<evidence type="ECO:0000313" key="3">
    <source>
        <dbReference type="Proteomes" id="UP001153709"/>
    </source>
</evidence>
<feature type="chain" id="PRO_5040286182" evidence="1">
    <location>
        <begin position="17"/>
        <end position="229"/>
    </location>
</feature>
<dbReference type="Proteomes" id="UP001153709">
    <property type="component" value="Chromosome 1"/>
</dbReference>